<evidence type="ECO:0000313" key="10">
    <source>
        <dbReference type="Proteomes" id="UP000315369"/>
    </source>
</evidence>
<evidence type="ECO:0000256" key="2">
    <source>
        <dbReference type="ARBA" id="ARBA00012438"/>
    </source>
</evidence>
<keyword evidence="4" id="KW-0547">Nucleotide-binding</keyword>
<evidence type="ECO:0000256" key="5">
    <source>
        <dbReference type="ARBA" id="ARBA00022777"/>
    </source>
</evidence>
<evidence type="ECO:0000256" key="7">
    <source>
        <dbReference type="SAM" id="Phobius"/>
    </source>
</evidence>
<feature type="transmembrane region" description="Helical" evidence="7">
    <location>
        <begin position="93"/>
        <end position="113"/>
    </location>
</feature>
<dbReference type="InterPro" id="IPR003594">
    <property type="entry name" value="HATPase_dom"/>
</dbReference>
<feature type="transmembrane region" description="Helical" evidence="7">
    <location>
        <begin position="119"/>
        <end position="136"/>
    </location>
</feature>
<keyword evidence="7" id="KW-0812">Transmembrane</keyword>
<proteinExistence type="predicted"/>
<gene>
    <name evidence="9" type="ORF">FJV41_35175</name>
</gene>
<keyword evidence="5 9" id="KW-0418">Kinase</keyword>
<reference evidence="9 10" key="1">
    <citation type="submission" date="2019-06" db="EMBL/GenBank/DDBJ databases">
        <authorList>
            <person name="Livingstone P."/>
            <person name="Whitworth D."/>
        </authorList>
    </citation>
    <scope>NUCLEOTIDE SEQUENCE [LARGE SCALE GENOMIC DNA]</scope>
    <source>
        <strain evidence="9 10">AM401</strain>
    </source>
</reference>
<name>A0A540WS88_9BACT</name>
<accession>A0A540WS88</accession>
<feature type="transmembrane region" description="Helical" evidence="7">
    <location>
        <begin position="27"/>
        <end position="53"/>
    </location>
</feature>
<evidence type="ECO:0000256" key="3">
    <source>
        <dbReference type="ARBA" id="ARBA00022679"/>
    </source>
</evidence>
<feature type="domain" description="Histidine kinase" evidence="8">
    <location>
        <begin position="232"/>
        <end position="450"/>
    </location>
</feature>
<dbReference type="InterPro" id="IPR050980">
    <property type="entry name" value="2C_sensor_his_kinase"/>
</dbReference>
<organism evidence="9 10">
    <name type="scientific">Myxococcus llanfairpwllgwyngyllgogerychwyrndrobwllllantysiliogogogochensis</name>
    <dbReference type="NCBI Taxonomy" id="2590453"/>
    <lineage>
        <taxon>Bacteria</taxon>
        <taxon>Pseudomonadati</taxon>
        <taxon>Myxococcota</taxon>
        <taxon>Myxococcia</taxon>
        <taxon>Myxococcales</taxon>
        <taxon>Cystobacterineae</taxon>
        <taxon>Myxococcaceae</taxon>
        <taxon>Myxococcus</taxon>
    </lineage>
</organism>
<dbReference type="InterPro" id="IPR004358">
    <property type="entry name" value="Sig_transdc_His_kin-like_C"/>
</dbReference>
<comment type="catalytic activity">
    <reaction evidence="1">
        <text>ATP + protein L-histidine = ADP + protein N-phospho-L-histidine.</text>
        <dbReference type="EC" id="2.7.13.3"/>
    </reaction>
</comment>
<dbReference type="Pfam" id="PF02518">
    <property type="entry name" value="HATPase_c"/>
    <property type="match status" value="1"/>
</dbReference>
<sequence length="451" mass="48574">MKTRFAGGAAVTASFRRWTRAQDTAEVLAAAGVGAWWALTTVVLAVLAAVAWAPGASTLFGISFVDGLLCAAPMLVSGLLFSAVHRKRRHIETWGWLWLLLGVTSLHFFLAALMAMSELQGATVITSLFLFTTAFHGRLHRVTPRQPFLALGTALALVAALPLLESPEHLVLFGVIGPAALTAELYLGTFAVQHDQARAEAERLRAAVQAQLLEQQEQDVGRLSRALGEILGYHHELDSALMSAGTAADMLAVMGVQRNALARGDFEDLVKTLNDSLTQIRNMVGEIRAKGRRYVGSEPEPVELTPLLEGVRTSMGLRFPDVDIEVAVEPGQPLRALMRGGATTLRRVVENLVLNACEGDGKQGASRVRIQARVEPLSGRLEVVIADDGPGFPAALLDVPAEELYTSKPEGTGLGLYTSECLLRASGGMLYRRNAPDGGALLRLFLPREYR</sequence>
<dbReference type="Gene3D" id="3.30.565.10">
    <property type="entry name" value="Histidine kinase-like ATPase, C-terminal domain"/>
    <property type="match status" value="1"/>
</dbReference>
<keyword evidence="7" id="KW-0472">Membrane</keyword>
<dbReference type="EC" id="2.7.13.3" evidence="2"/>
<dbReference type="PROSITE" id="PS50109">
    <property type="entry name" value="HIS_KIN"/>
    <property type="match status" value="1"/>
</dbReference>
<dbReference type="AlphaFoldDB" id="A0A540WS88"/>
<dbReference type="GO" id="GO:0004673">
    <property type="term" value="F:protein histidine kinase activity"/>
    <property type="evidence" value="ECO:0007669"/>
    <property type="project" value="UniProtKB-EC"/>
</dbReference>
<dbReference type="PRINTS" id="PR00344">
    <property type="entry name" value="BCTRLSENSOR"/>
</dbReference>
<dbReference type="EMBL" id="VIFM01000200">
    <property type="protein sequence ID" value="TQF11254.1"/>
    <property type="molecule type" value="Genomic_DNA"/>
</dbReference>
<dbReference type="InterPro" id="IPR036890">
    <property type="entry name" value="HATPase_C_sf"/>
</dbReference>
<keyword evidence="7" id="KW-1133">Transmembrane helix</keyword>
<keyword evidence="3" id="KW-0808">Transferase</keyword>
<evidence type="ECO:0000256" key="4">
    <source>
        <dbReference type="ARBA" id="ARBA00022741"/>
    </source>
</evidence>
<dbReference type="SUPFAM" id="SSF55874">
    <property type="entry name" value="ATPase domain of HSP90 chaperone/DNA topoisomerase II/histidine kinase"/>
    <property type="match status" value="1"/>
</dbReference>
<evidence type="ECO:0000256" key="1">
    <source>
        <dbReference type="ARBA" id="ARBA00000085"/>
    </source>
</evidence>
<feature type="transmembrane region" description="Helical" evidence="7">
    <location>
        <begin position="148"/>
        <end position="164"/>
    </location>
</feature>
<dbReference type="RefSeq" id="WP_141646978.1">
    <property type="nucleotide sequence ID" value="NZ_VIFM01000200.1"/>
</dbReference>
<evidence type="ECO:0000313" key="9">
    <source>
        <dbReference type="EMBL" id="TQF11254.1"/>
    </source>
</evidence>
<evidence type="ECO:0000259" key="8">
    <source>
        <dbReference type="PROSITE" id="PS50109"/>
    </source>
</evidence>
<dbReference type="InterPro" id="IPR005467">
    <property type="entry name" value="His_kinase_dom"/>
</dbReference>
<dbReference type="PANTHER" id="PTHR44936">
    <property type="entry name" value="SENSOR PROTEIN CREC"/>
    <property type="match status" value="1"/>
</dbReference>
<keyword evidence="10" id="KW-1185">Reference proteome</keyword>
<comment type="caution">
    <text evidence="9">The sequence shown here is derived from an EMBL/GenBank/DDBJ whole genome shotgun (WGS) entry which is preliminary data.</text>
</comment>
<protein>
    <recommendedName>
        <fullName evidence="2">histidine kinase</fullName>
        <ecNumber evidence="2">2.7.13.3</ecNumber>
    </recommendedName>
</protein>
<dbReference type="Proteomes" id="UP000315369">
    <property type="component" value="Unassembled WGS sequence"/>
</dbReference>
<evidence type="ECO:0000256" key="6">
    <source>
        <dbReference type="ARBA" id="ARBA00022840"/>
    </source>
</evidence>
<keyword evidence="6" id="KW-0067">ATP-binding</keyword>
<dbReference type="SMART" id="SM00387">
    <property type="entry name" value="HATPase_c"/>
    <property type="match status" value="1"/>
</dbReference>
<feature type="transmembrane region" description="Helical" evidence="7">
    <location>
        <begin position="59"/>
        <end position="81"/>
    </location>
</feature>
<dbReference type="GO" id="GO:0005524">
    <property type="term" value="F:ATP binding"/>
    <property type="evidence" value="ECO:0007669"/>
    <property type="project" value="UniProtKB-KW"/>
</dbReference>
<dbReference type="PANTHER" id="PTHR44936:SF10">
    <property type="entry name" value="SENSOR PROTEIN RSTB"/>
    <property type="match status" value="1"/>
</dbReference>
<dbReference type="OrthoDB" id="5486940at2"/>